<dbReference type="Proteomes" id="UP000682733">
    <property type="component" value="Unassembled WGS sequence"/>
</dbReference>
<proteinExistence type="predicted"/>
<dbReference type="EMBL" id="CAJOBA010115392">
    <property type="protein sequence ID" value="CAF4565845.1"/>
    <property type="molecule type" value="Genomic_DNA"/>
</dbReference>
<organism evidence="1 2">
    <name type="scientific">Didymodactylos carnosus</name>
    <dbReference type="NCBI Taxonomy" id="1234261"/>
    <lineage>
        <taxon>Eukaryota</taxon>
        <taxon>Metazoa</taxon>
        <taxon>Spiralia</taxon>
        <taxon>Gnathifera</taxon>
        <taxon>Rotifera</taxon>
        <taxon>Eurotatoria</taxon>
        <taxon>Bdelloidea</taxon>
        <taxon>Philodinida</taxon>
        <taxon>Philodinidae</taxon>
        <taxon>Didymodactylos</taxon>
    </lineage>
</organism>
<reference evidence="1" key="1">
    <citation type="submission" date="2021-02" db="EMBL/GenBank/DDBJ databases">
        <authorList>
            <person name="Nowell W R."/>
        </authorList>
    </citation>
    <scope>NUCLEOTIDE SEQUENCE</scope>
</reference>
<accession>A0A8S2YN31</accession>
<comment type="caution">
    <text evidence="1">The sequence shown here is derived from an EMBL/GenBank/DDBJ whole genome shotgun (WGS) entry which is preliminary data.</text>
</comment>
<evidence type="ECO:0000313" key="2">
    <source>
        <dbReference type="Proteomes" id="UP000682733"/>
    </source>
</evidence>
<feature type="non-terminal residue" evidence="1">
    <location>
        <position position="72"/>
    </location>
</feature>
<name>A0A8S2YN31_9BILA</name>
<feature type="non-terminal residue" evidence="1">
    <location>
        <position position="1"/>
    </location>
</feature>
<dbReference type="AlphaFoldDB" id="A0A8S2YN31"/>
<sequence length="72" mass="8287">NNTNNNINNNNNNYNGIKRTLQGIILSDSMCSRLRTYAIKKLPLYDIELSYESGCDIYKMIQWLNTPEGRGT</sequence>
<evidence type="ECO:0000313" key="1">
    <source>
        <dbReference type="EMBL" id="CAF4565845.1"/>
    </source>
</evidence>
<protein>
    <submittedName>
        <fullName evidence="1">Uncharacterized protein</fullName>
    </submittedName>
</protein>
<gene>
    <name evidence="1" type="ORF">TMI583_LOCUS50037</name>
</gene>